<keyword evidence="2" id="KW-0812">Transmembrane</keyword>
<evidence type="ECO:0000256" key="2">
    <source>
        <dbReference type="SAM" id="Phobius"/>
    </source>
</evidence>
<gene>
    <name evidence="3" type="ORF">ETB97_007471</name>
</gene>
<dbReference type="Proteomes" id="UP000541154">
    <property type="component" value="Unassembled WGS sequence"/>
</dbReference>
<feature type="transmembrane region" description="Helical" evidence="2">
    <location>
        <begin position="17"/>
        <end position="37"/>
    </location>
</feature>
<accession>A0A8H5ZXT6</accession>
<name>A0A8H5ZXT6_PETAA</name>
<evidence type="ECO:0000256" key="1">
    <source>
        <dbReference type="SAM" id="MobiDB-lite"/>
    </source>
</evidence>
<keyword evidence="2" id="KW-0472">Membrane</keyword>
<organism evidence="3 4">
    <name type="scientific">Petromyces alliaceus</name>
    <name type="common">Aspergillus alliaceus</name>
    <dbReference type="NCBI Taxonomy" id="209559"/>
    <lineage>
        <taxon>Eukaryota</taxon>
        <taxon>Fungi</taxon>
        <taxon>Dikarya</taxon>
        <taxon>Ascomycota</taxon>
        <taxon>Pezizomycotina</taxon>
        <taxon>Eurotiomycetes</taxon>
        <taxon>Eurotiomycetidae</taxon>
        <taxon>Eurotiales</taxon>
        <taxon>Aspergillaceae</taxon>
        <taxon>Aspergillus</taxon>
        <taxon>Aspergillus subgen. Circumdati</taxon>
    </lineage>
</organism>
<proteinExistence type="predicted"/>
<evidence type="ECO:0000313" key="3">
    <source>
        <dbReference type="EMBL" id="KAF5856369.1"/>
    </source>
</evidence>
<keyword evidence="4" id="KW-1185">Reference proteome</keyword>
<dbReference type="AlphaFoldDB" id="A0A8H5ZXT6"/>
<feature type="region of interest" description="Disordered" evidence="1">
    <location>
        <begin position="110"/>
        <end position="149"/>
    </location>
</feature>
<keyword evidence="2" id="KW-1133">Transmembrane helix</keyword>
<sequence>MNADFQEAECEGAQHHLIIYAFNLPSDIAILCIPIPAFLSLQLLWRKKLVLFGVHPNSVLWIFWYVREGSTVLIVTNAPNCYSFLRRLFKIHGFMIFGTYIALRWKPTHPPESGQPDELAQFSIHRPRKRTTSTESTENITGKDKSFEI</sequence>
<feature type="transmembrane region" description="Helical" evidence="2">
    <location>
        <begin position="49"/>
        <end position="67"/>
    </location>
</feature>
<reference evidence="3 4" key="1">
    <citation type="submission" date="2019-04" db="EMBL/GenBank/DDBJ databases">
        <title>Aspergillus burnettii sp. nov., novel species from soil in southeast Queensland.</title>
        <authorList>
            <person name="Gilchrist C.L.M."/>
            <person name="Pitt J.I."/>
            <person name="Lange L."/>
            <person name="Lacey H.J."/>
            <person name="Vuong D."/>
            <person name="Midgley D.J."/>
            <person name="Greenfield P."/>
            <person name="Bradbury M."/>
            <person name="Lacey E."/>
            <person name="Busk P.K."/>
            <person name="Pilgaard B."/>
            <person name="Chooi Y.H."/>
            <person name="Piggott A.M."/>
        </authorList>
    </citation>
    <scope>NUCLEOTIDE SEQUENCE [LARGE SCALE GENOMIC DNA]</scope>
    <source>
        <strain evidence="3 4">FRR 5400</strain>
    </source>
</reference>
<comment type="caution">
    <text evidence="3">The sequence shown here is derived from an EMBL/GenBank/DDBJ whole genome shotgun (WGS) entry which is preliminary data.</text>
</comment>
<evidence type="ECO:0000313" key="4">
    <source>
        <dbReference type="Proteomes" id="UP000541154"/>
    </source>
</evidence>
<dbReference type="EMBL" id="SPNV01000324">
    <property type="protein sequence ID" value="KAF5856369.1"/>
    <property type="molecule type" value="Genomic_DNA"/>
</dbReference>
<protein>
    <submittedName>
        <fullName evidence="3">Uncharacterized protein</fullName>
    </submittedName>
</protein>